<accession>A0A5B8Y8T3</accession>
<dbReference type="GO" id="GO:0003868">
    <property type="term" value="F:4-hydroxyphenylpyruvate dioxygenase activity"/>
    <property type="evidence" value="ECO:0007669"/>
    <property type="project" value="InterPro"/>
</dbReference>
<proteinExistence type="inferred from homology"/>
<reference evidence="7 8" key="1">
    <citation type="submission" date="2019-06" db="EMBL/GenBank/DDBJ databases">
        <title>Persicimonas caeni gen. nov., sp. nov., a predatory bacterium isolated from solar saltern.</title>
        <authorList>
            <person name="Wang S."/>
        </authorList>
    </citation>
    <scope>NUCLEOTIDE SEQUENCE [LARGE SCALE GENOMIC DNA]</scope>
    <source>
        <strain evidence="7 8">YN101</strain>
    </source>
</reference>
<feature type="domain" description="VOC" evidence="6">
    <location>
        <begin position="168"/>
        <end position="331"/>
    </location>
</feature>
<dbReference type="InterPro" id="IPR037523">
    <property type="entry name" value="VOC_core"/>
</dbReference>
<dbReference type="RefSeq" id="WP_141199644.1">
    <property type="nucleotide sequence ID" value="NZ_CP041186.1"/>
</dbReference>
<gene>
    <name evidence="7" type="ORF">FIV42_21275</name>
</gene>
<dbReference type="Pfam" id="PF00903">
    <property type="entry name" value="Glyoxalase"/>
    <property type="match status" value="2"/>
</dbReference>
<feature type="domain" description="VOC" evidence="6">
    <location>
        <begin position="11"/>
        <end position="143"/>
    </location>
</feature>
<accession>A0A4Y6PY54</accession>
<sequence>MADIKNLGILGYDGLRFVSLDLDRSREFYTDKLGFTQIAQSTPQWEEQTGDRAEVFHAGDVTIEVIESQRDDSFGAYHRQFHPAGIATVNFRVRDAQEAWDRLEERGATFIDEMEVDEVDGGRYRRFEIASPLGNATFGFVEKTEYTGYAPGFEDLDHDETNEFAIGAIDHLTSNMRTLKPYIDWYTDVLGMEKFWEIAFHTSDVNPDAGVGSGLKSIVTWDAESGTKFANNEPMRPFFNRSQIQKYLEDFGGPGVQHAAFEVEDIIETVRELRERGIDFLYTPSTYYETRPETLAEQGVDEIDEDWQVLEDLGILVDGSDDGYLLQIFMKEAALFYDEPEAGPFFIELIQRKGDKGFGGGNFRALFEAIERDQLGELAGTSE</sequence>
<evidence type="ECO:0000313" key="7">
    <source>
        <dbReference type="EMBL" id="QDG53183.1"/>
    </source>
</evidence>
<dbReference type="PIRSF" id="PIRSF009283">
    <property type="entry name" value="HPP_dOase"/>
    <property type="match status" value="1"/>
</dbReference>
<evidence type="ECO:0000256" key="1">
    <source>
        <dbReference type="ARBA" id="ARBA00005877"/>
    </source>
</evidence>
<dbReference type="PANTHER" id="PTHR11959">
    <property type="entry name" value="4-HYDROXYPHENYLPYRUVATE DIOXYGENASE"/>
    <property type="match status" value="1"/>
</dbReference>
<feature type="binding site" evidence="5">
    <location>
        <position position="258"/>
    </location>
    <ligand>
        <name>Fe cation</name>
        <dbReference type="ChEBI" id="CHEBI:24875"/>
    </ligand>
</feature>
<dbReference type="InterPro" id="IPR004360">
    <property type="entry name" value="Glyas_Fos-R_dOase_dom"/>
</dbReference>
<dbReference type="AlphaFoldDB" id="A0A4Y6PY54"/>
<dbReference type="InterPro" id="IPR041735">
    <property type="entry name" value="4OHPhenylPyrv_dOase_C"/>
</dbReference>
<comment type="similarity">
    <text evidence="1">Belongs to the 4HPPD family.</text>
</comment>
<dbReference type="PANTHER" id="PTHR11959:SF1">
    <property type="entry name" value="4-HYDROXYPHENYLPYRUVATE DIOXYGENASE"/>
    <property type="match status" value="1"/>
</dbReference>
<evidence type="ECO:0000313" key="8">
    <source>
        <dbReference type="Proteomes" id="UP000315995"/>
    </source>
</evidence>
<dbReference type="InterPro" id="IPR029068">
    <property type="entry name" value="Glyas_Bleomycin-R_OHBP_Dase"/>
</dbReference>
<evidence type="ECO:0000256" key="2">
    <source>
        <dbReference type="ARBA" id="ARBA00022723"/>
    </source>
</evidence>
<keyword evidence="7" id="KW-0560">Oxidoreductase</keyword>
<dbReference type="OrthoDB" id="9780241at2"/>
<dbReference type="SUPFAM" id="SSF54593">
    <property type="entry name" value="Glyoxalase/Bleomycin resistance protein/Dihydroxybiphenyl dioxygenase"/>
    <property type="match status" value="1"/>
</dbReference>
<keyword evidence="7" id="KW-0670">Pyruvate</keyword>
<dbReference type="GO" id="GO:0006572">
    <property type="term" value="P:L-tyrosine catabolic process"/>
    <property type="evidence" value="ECO:0007669"/>
    <property type="project" value="TreeGrafter"/>
</dbReference>
<keyword evidence="2 5" id="KW-0479">Metal-binding</keyword>
<organism evidence="7 8">
    <name type="scientific">Persicimonas caeni</name>
    <dbReference type="NCBI Taxonomy" id="2292766"/>
    <lineage>
        <taxon>Bacteria</taxon>
        <taxon>Deltaproteobacteria</taxon>
        <taxon>Bradymonadales</taxon>
        <taxon>Bradymonadaceae</taxon>
        <taxon>Persicimonas</taxon>
    </lineage>
</organism>
<name>A0A4Y6PY54_PERCE</name>
<keyword evidence="3" id="KW-0677">Repeat</keyword>
<dbReference type="PROSITE" id="PS51819">
    <property type="entry name" value="VOC"/>
    <property type="match status" value="2"/>
</dbReference>
<protein>
    <submittedName>
        <fullName evidence="7">4-hydroxyphenylpyruvate dioxygenase</fullName>
    </submittedName>
</protein>
<evidence type="ECO:0000256" key="3">
    <source>
        <dbReference type="ARBA" id="ARBA00022737"/>
    </source>
</evidence>
<keyword evidence="4 5" id="KW-0408">Iron</keyword>
<dbReference type="InterPro" id="IPR005956">
    <property type="entry name" value="4OHPhenylPyrv_dOase"/>
</dbReference>
<dbReference type="EMBL" id="CP041186">
    <property type="protein sequence ID" value="QDG53183.1"/>
    <property type="molecule type" value="Genomic_DNA"/>
</dbReference>
<dbReference type="GO" id="GO:0046872">
    <property type="term" value="F:metal ion binding"/>
    <property type="evidence" value="ECO:0007669"/>
    <property type="project" value="UniProtKB-KW"/>
</dbReference>
<feature type="binding site" evidence="5">
    <location>
        <position position="348"/>
    </location>
    <ligand>
        <name>Fe cation</name>
        <dbReference type="ChEBI" id="CHEBI:24875"/>
    </ligand>
</feature>
<comment type="cofactor">
    <cofactor evidence="5">
        <name>Fe cation</name>
        <dbReference type="ChEBI" id="CHEBI:24875"/>
    </cofactor>
    <text evidence="5">Binds 1 Fe cation per subunit.</text>
</comment>
<feature type="binding site" evidence="5">
    <location>
        <position position="171"/>
    </location>
    <ligand>
        <name>Fe cation</name>
        <dbReference type="ChEBI" id="CHEBI:24875"/>
    </ligand>
</feature>
<keyword evidence="7" id="KW-0223">Dioxygenase</keyword>
<evidence type="ECO:0000256" key="4">
    <source>
        <dbReference type="ARBA" id="ARBA00023004"/>
    </source>
</evidence>
<dbReference type="Proteomes" id="UP000315995">
    <property type="component" value="Chromosome"/>
</dbReference>
<dbReference type="CDD" id="cd07250">
    <property type="entry name" value="HPPD_C_like"/>
    <property type="match status" value="1"/>
</dbReference>
<evidence type="ECO:0000256" key="5">
    <source>
        <dbReference type="PIRSR" id="PIRSR009283-1"/>
    </source>
</evidence>
<dbReference type="Gene3D" id="3.10.180.10">
    <property type="entry name" value="2,3-Dihydroxybiphenyl 1,2-Dioxygenase, domain 1"/>
    <property type="match status" value="2"/>
</dbReference>
<keyword evidence="8" id="KW-1185">Reference proteome</keyword>
<evidence type="ECO:0000259" key="6">
    <source>
        <dbReference type="PROSITE" id="PS51819"/>
    </source>
</evidence>